<dbReference type="InterPro" id="IPR010921">
    <property type="entry name" value="Trp_repressor/repl_initiator"/>
</dbReference>
<dbReference type="Proteomes" id="UP000197050">
    <property type="component" value="Chromosome"/>
</dbReference>
<dbReference type="EMBL" id="CP022048">
    <property type="protein sequence ID" value="ASE38456.1"/>
    <property type="molecule type" value="Genomic_DNA"/>
</dbReference>
<dbReference type="InterPro" id="IPR013159">
    <property type="entry name" value="DnaA_C"/>
</dbReference>
<evidence type="ECO:0000259" key="1">
    <source>
        <dbReference type="SMART" id="SM00760"/>
    </source>
</evidence>
<dbReference type="GeneID" id="34014736"/>
<accession>A0A1Z3U5A0</accession>
<gene>
    <name evidence="2" type="ORF">CEP68_02455</name>
</gene>
<organism evidence="2 3">
    <name type="scientific">Brevundimonas vesicularis</name>
    <name type="common">Pseudomonas vesicularis</name>
    <dbReference type="NCBI Taxonomy" id="41276"/>
    <lineage>
        <taxon>Bacteria</taxon>
        <taxon>Pseudomonadati</taxon>
        <taxon>Pseudomonadota</taxon>
        <taxon>Alphaproteobacteria</taxon>
        <taxon>Caulobacterales</taxon>
        <taxon>Caulobacteraceae</taxon>
        <taxon>Brevundimonas</taxon>
    </lineage>
</organism>
<dbReference type="CDD" id="cd06571">
    <property type="entry name" value="Bac_DnaA_C"/>
    <property type="match status" value="1"/>
</dbReference>
<dbReference type="SUPFAM" id="SSF48295">
    <property type="entry name" value="TrpR-like"/>
    <property type="match status" value="1"/>
</dbReference>
<dbReference type="AlphaFoldDB" id="A0A1Z3U5A0"/>
<dbReference type="RefSeq" id="WP_088582268.1">
    <property type="nucleotide sequence ID" value="NZ_CP022048.2"/>
</dbReference>
<feature type="domain" description="Chromosomal replication initiator DnaA C-terminal" evidence="1">
    <location>
        <begin position="61"/>
        <end position="131"/>
    </location>
</feature>
<dbReference type="SMART" id="SM00760">
    <property type="entry name" value="Bac_DnaA_C"/>
    <property type="match status" value="1"/>
</dbReference>
<evidence type="ECO:0000313" key="3">
    <source>
        <dbReference type="Proteomes" id="UP000197050"/>
    </source>
</evidence>
<dbReference type="GO" id="GO:0006275">
    <property type="term" value="P:regulation of DNA replication"/>
    <property type="evidence" value="ECO:0007669"/>
    <property type="project" value="InterPro"/>
</dbReference>
<name>A0A1Z3U5A0_BREVE</name>
<dbReference type="GO" id="GO:0006270">
    <property type="term" value="P:DNA replication initiation"/>
    <property type="evidence" value="ECO:0007669"/>
    <property type="project" value="InterPro"/>
</dbReference>
<dbReference type="Pfam" id="PF08299">
    <property type="entry name" value="Bac_DnaA_C"/>
    <property type="match status" value="1"/>
</dbReference>
<dbReference type="KEGG" id="bvc:CEP68_02455"/>
<evidence type="ECO:0000313" key="2">
    <source>
        <dbReference type="EMBL" id="ASE38456.1"/>
    </source>
</evidence>
<proteinExistence type="predicted"/>
<dbReference type="GO" id="GO:0043565">
    <property type="term" value="F:sequence-specific DNA binding"/>
    <property type="evidence" value="ECO:0007669"/>
    <property type="project" value="InterPro"/>
</dbReference>
<dbReference type="GO" id="GO:0005524">
    <property type="term" value="F:ATP binding"/>
    <property type="evidence" value="ECO:0007669"/>
    <property type="project" value="InterPro"/>
</dbReference>
<protein>
    <recommendedName>
        <fullName evidence="1">Chromosomal replication initiator DnaA C-terminal domain-containing protein</fullName>
    </recommendedName>
</protein>
<reference evidence="3" key="1">
    <citation type="submission" date="2017-06" db="EMBL/GenBank/DDBJ databases">
        <title>FDA dAtabase for Regulatory Grade micrObial Sequences (FDA-ARGOS): Supporting development and validation of Infectious Disease Dx tests.</title>
        <authorList>
            <person name="Minogue T."/>
            <person name="Wolcott M."/>
            <person name="Wasieloski L."/>
            <person name="Aguilar W."/>
            <person name="Moore D."/>
            <person name="Tallon L."/>
            <person name="Sadzewicz L."/>
            <person name="Sengamalay N."/>
            <person name="Ott S."/>
            <person name="Godinez A."/>
            <person name="Nagaraj S."/>
            <person name="Nadendla S."/>
            <person name="Geyer C."/>
            <person name="Sichtig H."/>
        </authorList>
    </citation>
    <scope>NUCLEOTIDE SEQUENCE [LARGE SCALE GENOMIC DNA]</scope>
    <source>
        <strain evidence="3">FDAARGOS_289</strain>
    </source>
</reference>
<sequence>MTNPYQVSKAARGWALMLGGKSLHEAAAIVKETPGMLDRMIWMWLGTKPATPAATAPCSASTRSLIARIAEQNGFTFGDMIGPARDRRTSIVRQAAMHAVRTERSHLSFDRLGLIFGGRDHTTIMHGVQTHEARMAWVDFLCWAASPVQPDLFARAA</sequence>
<dbReference type="Gene3D" id="1.10.1750.10">
    <property type="match status" value="1"/>
</dbReference>